<protein>
    <recommendedName>
        <fullName evidence="3">Outer membrane protein beta-barrel domain-containing protein</fullName>
    </recommendedName>
</protein>
<evidence type="ECO:0000256" key="2">
    <source>
        <dbReference type="SAM" id="SignalP"/>
    </source>
</evidence>
<feature type="chain" id="PRO_5024355346" description="Outer membrane protein beta-barrel domain-containing protein" evidence="2">
    <location>
        <begin position="21"/>
        <end position="216"/>
    </location>
</feature>
<dbReference type="SUPFAM" id="SSF56925">
    <property type="entry name" value="OMPA-like"/>
    <property type="match status" value="1"/>
</dbReference>
<dbReference type="Gene3D" id="2.40.160.20">
    <property type="match status" value="1"/>
</dbReference>
<dbReference type="AlphaFoldDB" id="A0A5R9Q5M7"/>
<comment type="caution">
    <text evidence="4">The sequence shown here is derived from an EMBL/GenBank/DDBJ whole genome shotgun (WGS) entry which is preliminary data.</text>
</comment>
<feature type="signal peptide" evidence="2">
    <location>
        <begin position="1"/>
        <end position="20"/>
    </location>
</feature>
<dbReference type="OrthoDB" id="7620169at2"/>
<accession>A0A5R9Q5M7</accession>
<name>A0A5R9Q5M7_9GAMM</name>
<evidence type="ECO:0000256" key="1">
    <source>
        <dbReference type="ARBA" id="ARBA00022729"/>
    </source>
</evidence>
<keyword evidence="1 2" id="KW-0732">Signal</keyword>
<sequence length="216" mass="24347">MRKTVIALTSALFLSPSIFANNNIYTDILLGKAKQEFESSFEYSSPYDSGKEYYKQPSQNTTSFGVRLGYQFTNNFSVEIGHNQFGETDHTYVDEFNDTINDKIKSSSTTLGVNAQWPINDKFFINGRVGIAAWDLKAKSTDSYFPGVVEEDSEDGNDLYYGFGLKYLASENIYLGLEYSITNMASDKTEKDGQFTEKVNLDYDVSNFAIFVGVNF</sequence>
<dbReference type="RefSeq" id="WP_138478653.1">
    <property type="nucleotide sequence ID" value="NZ_PPSW01000006.1"/>
</dbReference>
<feature type="domain" description="Outer membrane protein beta-barrel" evidence="3">
    <location>
        <begin position="58"/>
        <end position="216"/>
    </location>
</feature>
<dbReference type="Proteomes" id="UP000309186">
    <property type="component" value="Unassembled WGS sequence"/>
</dbReference>
<evidence type="ECO:0000259" key="3">
    <source>
        <dbReference type="Pfam" id="PF13505"/>
    </source>
</evidence>
<evidence type="ECO:0000313" key="5">
    <source>
        <dbReference type="Proteomes" id="UP000309186"/>
    </source>
</evidence>
<proteinExistence type="predicted"/>
<gene>
    <name evidence="4" type="ORF">C1E24_03170</name>
</gene>
<dbReference type="InterPro" id="IPR011250">
    <property type="entry name" value="OMP/PagP_B-barrel"/>
</dbReference>
<reference evidence="4 5" key="1">
    <citation type="submission" date="2018-01" db="EMBL/GenBank/DDBJ databases">
        <title>Co-occurrence of chitin degradation, pigmentation and bioactivity in marine Pseudoalteromonas.</title>
        <authorList>
            <person name="Paulsen S."/>
            <person name="Gram L."/>
            <person name="Machado H."/>
        </authorList>
    </citation>
    <scope>NUCLEOTIDE SEQUENCE [LARGE SCALE GENOMIC DNA]</scope>
    <source>
        <strain evidence="4 5">S3663</strain>
    </source>
</reference>
<dbReference type="Pfam" id="PF13505">
    <property type="entry name" value="OMP_b-brl"/>
    <property type="match status" value="1"/>
</dbReference>
<organism evidence="4 5">
    <name type="scientific">Pseudoalteromonas phenolica</name>
    <dbReference type="NCBI Taxonomy" id="161398"/>
    <lineage>
        <taxon>Bacteria</taxon>
        <taxon>Pseudomonadati</taxon>
        <taxon>Pseudomonadota</taxon>
        <taxon>Gammaproteobacteria</taxon>
        <taxon>Alteromonadales</taxon>
        <taxon>Pseudoalteromonadaceae</taxon>
        <taxon>Pseudoalteromonas</taxon>
    </lineage>
</organism>
<evidence type="ECO:0000313" key="4">
    <source>
        <dbReference type="EMBL" id="TLX48463.1"/>
    </source>
</evidence>
<dbReference type="InterPro" id="IPR027385">
    <property type="entry name" value="Beta-barrel_OMP"/>
</dbReference>
<dbReference type="EMBL" id="PPSW01000006">
    <property type="protein sequence ID" value="TLX48463.1"/>
    <property type="molecule type" value="Genomic_DNA"/>
</dbReference>